<dbReference type="HOGENOM" id="CLU_685696_0_0_1"/>
<dbReference type="InterPro" id="IPR001368">
    <property type="entry name" value="TNFR/NGFR_Cys_rich_reg"/>
</dbReference>
<feature type="disulfide bond" evidence="1">
    <location>
        <begin position="77"/>
        <end position="92"/>
    </location>
</feature>
<dbReference type="EMBL" id="DS469533">
    <property type="protein sequence ID" value="EDO45712.1"/>
    <property type="molecule type" value="Genomic_DNA"/>
</dbReference>
<evidence type="ECO:0000256" key="1">
    <source>
        <dbReference type="PROSITE-ProRule" id="PRU00206"/>
    </source>
</evidence>
<dbReference type="CDD" id="cd00185">
    <property type="entry name" value="TNFRSF"/>
    <property type="match status" value="1"/>
</dbReference>
<feature type="chain" id="PRO_5002713777" description="TNFR-Cys domain-containing protein" evidence="3">
    <location>
        <begin position="28"/>
        <end position="402"/>
    </location>
</feature>
<organism evidence="5 6">
    <name type="scientific">Nematostella vectensis</name>
    <name type="common">Starlet sea anemone</name>
    <dbReference type="NCBI Taxonomy" id="45351"/>
    <lineage>
        <taxon>Eukaryota</taxon>
        <taxon>Metazoa</taxon>
        <taxon>Cnidaria</taxon>
        <taxon>Anthozoa</taxon>
        <taxon>Hexacorallia</taxon>
        <taxon>Actiniaria</taxon>
        <taxon>Edwardsiidae</taxon>
        <taxon>Nematostella</taxon>
    </lineage>
</organism>
<evidence type="ECO:0000256" key="2">
    <source>
        <dbReference type="SAM" id="MobiDB-lite"/>
    </source>
</evidence>
<dbReference type="PROSITE" id="PS50050">
    <property type="entry name" value="TNFR_NGFR_2"/>
    <property type="match status" value="1"/>
</dbReference>
<dbReference type="SMART" id="SM00208">
    <property type="entry name" value="TNFR"/>
    <property type="match status" value="1"/>
</dbReference>
<evidence type="ECO:0000313" key="6">
    <source>
        <dbReference type="Proteomes" id="UP000001593"/>
    </source>
</evidence>
<proteinExistence type="predicted"/>
<feature type="region of interest" description="Disordered" evidence="2">
    <location>
        <begin position="174"/>
        <end position="301"/>
    </location>
</feature>
<name>A7RRZ3_NEMVE</name>
<evidence type="ECO:0000259" key="4">
    <source>
        <dbReference type="PROSITE" id="PS50050"/>
    </source>
</evidence>
<feature type="domain" description="TNFR-Cys" evidence="4">
    <location>
        <begin position="76"/>
        <end position="115"/>
    </location>
</feature>
<keyword evidence="1" id="KW-1015">Disulfide bond</keyword>
<feature type="compositionally biased region" description="Low complexity" evidence="2">
    <location>
        <begin position="177"/>
        <end position="203"/>
    </location>
</feature>
<protein>
    <recommendedName>
        <fullName evidence="4">TNFR-Cys domain-containing protein</fullName>
    </recommendedName>
</protein>
<sequence length="402" mass="44258">MGNRQGIGLQIALVLVLLLTRMQTCKAIQCTFDQYKVFHTNGTIFCKNCPFCPEGQGVEPLCGSDITPNIKPRCVNCVEGINFSASYDQEQCRPCYQCDNQLVSKECTVTSNRVCLNKCKPKSGMYFDILYQVCEPCSWCCGDANDVVEQDCIDQGLPPKKRCNLDGKKRCTPKVTPIPSTTATPSTAVTSSTPPTSTSMQTTKHSVGHLQTTVSKSLKKGTKPKNETESVAAKAEEECQAANGVEPCNQGSAEDVLPANQPNEDVEEPGSTMPGCSERSETSSVTEIVENQGNESPTASPIGSVPLEYIKGCLPLYQKVCDKLDLKYRFMKIGRHYKMDEDRLLLLKQHNDTKSGAEGVLEWIFSSHPSLHFSGFIKVLGELDMNDVANEMLKEEYVKDFV</sequence>
<accession>A7RRZ3</accession>
<dbReference type="PANTHER" id="PTHR46605:SF2">
    <property type="entry name" value="TNFR-CYS DOMAIN-CONTAINING PROTEIN"/>
    <property type="match status" value="1"/>
</dbReference>
<comment type="caution">
    <text evidence="1">Lacks conserved residue(s) required for the propagation of feature annotation.</text>
</comment>
<dbReference type="InParanoid" id="A7RRZ3"/>
<dbReference type="AlphaFoldDB" id="A7RRZ3"/>
<keyword evidence="3" id="KW-0732">Signal</keyword>
<dbReference type="Proteomes" id="UP000001593">
    <property type="component" value="Unassembled WGS sequence"/>
</dbReference>
<gene>
    <name evidence="5" type="ORF">NEMVEDRAFT_v1g240289</name>
</gene>
<keyword evidence="6" id="KW-1185">Reference proteome</keyword>
<feature type="compositionally biased region" description="Polar residues" evidence="2">
    <location>
        <begin position="282"/>
        <end position="301"/>
    </location>
</feature>
<feature type="signal peptide" evidence="3">
    <location>
        <begin position="1"/>
        <end position="27"/>
    </location>
</feature>
<feature type="repeat" description="TNFR-Cys" evidence="1">
    <location>
        <begin position="76"/>
        <end position="115"/>
    </location>
</feature>
<reference evidence="5 6" key="1">
    <citation type="journal article" date="2007" name="Science">
        <title>Sea anemone genome reveals ancestral eumetazoan gene repertoire and genomic organization.</title>
        <authorList>
            <person name="Putnam N.H."/>
            <person name="Srivastava M."/>
            <person name="Hellsten U."/>
            <person name="Dirks B."/>
            <person name="Chapman J."/>
            <person name="Salamov A."/>
            <person name="Terry A."/>
            <person name="Shapiro H."/>
            <person name="Lindquist E."/>
            <person name="Kapitonov V.V."/>
            <person name="Jurka J."/>
            <person name="Genikhovich G."/>
            <person name="Grigoriev I.V."/>
            <person name="Lucas S.M."/>
            <person name="Steele R.E."/>
            <person name="Finnerty J.R."/>
            <person name="Technau U."/>
            <person name="Martindale M.Q."/>
            <person name="Rokhsar D.S."/>
        </authorList>
    </citation>
    <scope>NUCLEOTIDE SEQUENCE [LARGE SCALE GENOMIC DNA]</scope>
    <source>
        <strain evidence="6">CH2 X CH6</strain>
    </source>
</reference>
<dbReference type="Gene3D" id="2.10.50.10">
    <property type="entry name" value="Tumor Necrosis Factor Receptor, subunit A, domain 2"/>
    <property type="match status" value="1"/>
</dbReference>
<dbReference type="eggNOG" id="ENOG502SDV9">
    <property type="taxonomic scope" value="Eukaryota"/>
</dbReference>
<evidence type="ECO:0000256" key="3">
    <source>
        <dbReference type="SAM" id="SignalP"/>
    </source>
</evidence>
<dbReference type="InterPro" id="IPR052302">
    <property type="entry name" value="Neurotrophin_rcpt-DD"/>
</dbReference>
<dbReference type="OMA" id="NGTIFCK"/>
<evidence type="ECO:0000313" key="5">
    <source>
        <dbReference type="EMBL" id="EDO45712.1"/>
    </source>
</evidence>
<dbReference type="PANTHER" id="PTHR46605">
    <property type="entry name" value="TUMOR NECROSIS FACTOR RECEPTOR"/>
    <property type="match status" value="1"/>
</dbReference>
<dbReference type="PROSITE" id="PS00652">
    <property type="entry name" value="TNFR_NGFR_1"/>
    <property type="match status" value="1"/>
</dbReference>
<dbReference type="Pfam" id="PF00020">
    <property type="entry name" value="TNFR_c6"/>
    <property type="match status" value="1"/>
</dbReference>